<reference evidence="7" key="1">
    <citation type="submission" date="2021-01" db="EMBL/GenBank/DDBJ databases">
        <authorList>
            <person name="Corre E."/>
            <person name="Pelletier E."/>
            <person name="Niang G."/>
            <person name="Scheremetjew M."/>
            <person name="Finn R."/>
            <person name="Kale V."/>
            <person name="Holt S."/>
            <person name="Cochrane G."/>
            <person name="Meng A."/>
            <person name="Brown T."/>
            <person name="Cohen L."/>
        </authorList>
    </citation>
    <scope>NUCLEOTIDE SEQUENCE</scope>
    <source>
        <strain evidence="7">CCMP2877</strain>
    </source>
</reference>
<feature type="transmembrane region" description="Helical" evidence="6">
    <location>
        <begin position="12"/>
        <end position="34"/>
    </location>
</feature>
<dbReference type="InterPro" id="IPR037185">
    <property type="entry name" value="EmrE-like"/>
</dbReference>
<dbReference type="PANTHER" id="PTHR13146:SF3">
    <property type="entry name" value="EAMA DOMAIN-CONTAINING PROTEIN"/>
    <property type="match status" value="1"/>
</dbReference>
<feature type="region of interest" description="Disordered" evidence="5">
    <location>
        <begin position="387"/>
        <end position="421"/>
    </location>
</feature>
<evidence type="ECO:0000256" key="5">
    <source>
        <dbReference type="SAM" id="MobiDB-lite"/>
    </source>
</evidence>
<feature type="transmembrane region" description="Helical" evidence="6">
    <location>
        <begin position="313"/>
        <end position="333"/>
    </location>
</feature>
<feature type="transmembrane region" description="Helical" evidence="6">
    <location>
        <begin position="194"/>
        <end position="214"/>
    </location>
</feature>
<organism evidence="7">
    <name type="scientific">Phaeomonas parva</name>
    <dbReference type="NCBI Taxonomy" id="124430"/>
    <lineage>
        <taxon>Eukaryota</taxon>
        <taxon>Sar</taxon>
        <taxon>Stramenopiles</taxon>
        <taxon>Ochrophyta</taxon>
        <taxon>Pinguiophyceae</taxon>
        <taxon>Pinguiochrysidales</taxon>
        <taxon>Pinguiochrysidaceae</taxon>
        <taxon>Phaeomonas</taxon>
    </lineage>
</organism>
<feature type="transmembrane region" description="Helical" evidence="6">
    <location>
        <begin position="125"/>
        <end position="141"/>
    </location>
</feature>
<feature type="transmembrane region" description="Helical" evidence="6">
    <location>
        <begin position="339"/>
        <end position="358"/>
    </location>
</feature>
<feature type="transmembrane region" description="Helical" evidence="6">
    <location>
        <begin position="54"/>
        <end position="74"/>
    </location>
</feature>
<dbReference type="PANTHER" id="PTHR13146">
    <property type="match status" value="1"/>
</dbReference>
<dbReference type="EMBL" id="HBGJ01021254">
    <property type="protein sequence ID" value="CAD9255419.1"/>
    <property type="molecule type" value="Transcribed_RNA"/>
</dbReference>
<evidence type="ECO:0000256" key="4">
    <source>
        <dbReference type="ARBA" id="ARBA00023136"/>
    </source>
</evidence>
<protein>
    <recommendedName>
        <fullName evidence="8">EamA domain-containing protein</fullName>
    </recommendedName>
</protein>
<dbReference type="GO" id="GO:0015165">
    <property type="term" value="F:pyrimidine nucleotide-sugar transmembrane transporter activity"/>
    <property type="evidence" value="ECO:0007669"/>
    <property type="project" value="InterPro"/>
</dbReference>
<keyword evidence="4 6" id="KW-0472">Membrane</keyword>
<dbReference type="AlphaFoldDB" id="A0A7S1U302"/>
<feature type="transmembrane region" description="Helical" evidence="6">
    <location>
        <begin position="95"/>
        <end position="119"/>
    </location>
</feature>
<accession>A0A7S1U302</accession>
<evidence type="ECO:0000313" key="7">
    <source>
        <dbReference type="EMBL" id="CAD9255419.1"/>
    </source>
</evidence>
<sequence>MAGAGHGRGLGVAELGVFLLALCAGTACSLTSKMLLGMRSVGMTGEEEKFQKPLFQTTAMFFGMVSALFMHWAVISFKVPFPGYDHAALQRKTDYALMFLLIVPSLFDLCATALCMYGLPHVDVSIYQMLRGGAIVFVAILKHFALGDKLRGYMWIGVFWNVVGIIIVGGVAALNGSSDESGEESGAEENQKNPLLGVCLILLGALVQSLQYAFEEKVMTMENSAPPLLLIGMEGFWGSVVCFFVLYPVVYYIPGADHGSYENPHNTMALIWNSSSVFWMVVAYFFSIFFYNMLAVLVTYMLNSVWHAILDNFRPICVWISDLFIFYVITTSFGESWTVYSYLQLLGMLVLLYGTAVYNAPNAGSIKLQGRLVDCFLKFDYDDEERTPLMSDEDRDTSYRSPYISPMLSPGGTTPVERREEARSLLAGRGDKYGAIENGQRKRGLSMEE</sequence>
<dbReference type="InterPro" id="IPR007271">
    <property type="entry name" value="Nuc_sug_transpt"/>
</dbReference>
<dbReference type="SUPFAM" id="SSF103481">
    <property type="entry name" value="Multidrug resistance efflux transporter EmrE"/>
    <property type="match status" value="1"/>
</dbReference>
<gene>
    <name evidence="7" type="ORF">PPAR1163_LOCUS13789</name>
</gene>
<feature type="transmembrane region" description="Helical" evidence="6">
    <location>
        <begin position="235"/>
        <end position="253"/>
    </location>
</feature>
<comment type="subcellular location">
    <subcellularLocation>
        <location evidence="1">Membrane</location>
        <topology evidence="1">Multi-pass membrane protein</topology>
    </subcellularLocation>
</comment>
<keyword evidence="2 6" id="KW-0812">Transmembrane</keyword>
<feature type="transmembrane region" description="Helical" evidence="6">
    <location>
        <begin position="153"/>
        <end position="174"/>
    </location>
</feature>
<evidence type="ECO:0000256" key="6">
    <source>
        <dbReference type="SAM" id="Phobius"/>
    </source>
</evidence>
<feature type="transmembrane region" description="Helical" evidence="6">
    <location>
        <begin position="277"/>
        <end position="301"/>
    </location>
</feature>
<dbReference type="GO" id="GO:0000139">
    <property type="term" value="C:Golgi membrane"/>
    <property type="evidence" value="ECO:0007669"/>
    <property type="project" value="InterPro"/>
</dbReference>
<evidence type="ECO:0000256" key="2">
    <source>
        <dbReference type="ARBA" id="ARBA00022692"/>
    </source>
</evidence>
<proteinExistence type="predicted"/>
<keyword evidence="3 6" id="KW-1133">Transmembrane helix</keyword>
<evidence type="ECO:0000256" key="1">
    <source>
        <dbReference type="ARBA" id="ARBA00004141"/>
    </source>
</evidence>
<dbReference type="Pfam" id="PF04142">
    <property type="entry name" value="Nuc_sug_transp"/>
    <property type="match status" value="1"/>
</dbReference>
<evidence type="ECO:0000256" key="3">
    <source>
        <dbReference type="ARBA" id="ARBA00022989"/>
    </source>
</evidence>
<name>A0A7S1U302_9STRA</name>
<evidence type="ECO:0008006" key="8">
    <source>
        <dbReference type="Google" id="ProtNLM"/>
    </source>
</evidence>